<gene>
    <name evidence="1" type="ORF">NPIL_178701</name>
</gene>
<reference evidence="1" key="1">
    <citation type="submission" date="2020-08" db="EMBL/GenBank/DDBJ databases">
        <title>Multicomponent nature underlies the extraordinary mechanical properties of spider dragline silk.</title>
        <authorList>
            <person name="Kono N."/>
            <person name="Nakamura H."/>
            <person name="Mori M."/>
            <person name="Yoshida Y."/>
            <person name="Ohtoshi R."/>
            <person name="Malay A.D."/>
            <person name="Moran D.A.P."/>
            <person name="Tomita M."/>
            <person name="Numata K."/>
            <person name="Arakawa K."/>
        </authorList>
    </citation>
    <scope>NUCLEOTIDE SEQUENCE</scope>
</reference>
<organism evidence="1 2">
    <name type="scientific">Nephila pilipes</name>
    <name type="common">Giant wood spider</name>
    <name type="synonym">Nephila maculata</name>
    <dbReference type="NCBI Taxonomy" id="299642"/>
    <lineage>
        <taxon>Eukaryota</taxon>
        <taxon>Metazoa</taxon>
        <taxon>Ecdysozoa</taxon>
        <taxon>Arthropoda</taxon>
        <taxon>Chelicerata</taxon>
        <taxon>Arachnida</taxon>
        <taxon>Araneae</taxon>
        <taxon>Araneomorphae</taxon>
        <taxon>Entelegynae</taxon>
        <taxon>Araneoidea</taxon>
        <taxon>Nephilidae</taxon>
        <taxon>Nephila</taxon>
    </lineage>
</organism>
<evidence type="ECO:0000313" key="1">
    <source>
        <dbReference type="EMBL" id="GFS93987.1"/>
    </source>
</evidence>
<proteinExistence type="predicted"/>
<sequence length="99" mass="11464">MILPCRKISHTLWRTNIDCSNMDSSYEINYGINRCLLYRLLITPRGHLLDNSAPNTWFTSSSSGIHEKWRRRVNDSYSNPPLEIFCRTDMFCAPGPIIA</sequence>
<dbReference type="EMBL" id="BMAW01054012">
    <property type="protein sequence ID" value="GFS93987.1"/>
    <property type="molecule type" value="Genomic_DNA"/>
</dbReference>
<comment type="caution">
    <text evidence="1">The sequence shown here is derived from an EMBL/GenBank/DDBJ whole genome shotgun (WGS) entry which is preliminary data.</text>
</comment>
<accession>A0A8X6N4R6</accession>
<protein>
    <submittedName>
        <fullName evidence="1">Uncharacterized protein</fullName>
    </submittedName>
</protein>
<keyword evidence="2" id="KW-1185">Reference proteome</keyword>
<dbReference type="Proteomes" id="UP000887013">
    <property type="component" value="Unassembled WGS sequence"/>
</dbReference>
<name>A0A8X6N4R6_NEPPI</name>
<dbReference type="AlphaFoldDB" id="A0A8X6N4R6"/>
<evidence type="ECO:0000313" key="2">
    <source>
        <dbReference type="Proteomes" id="UP000887013"/>
    </source>
</evidence>